<dbReference type="EMBL" id="VFON01000001">
    <property type="protein sequence ID" value="TQL43319.1"/>
    <property type="molecule type" value="Genomic_DNA"/>
</dbReference>
<dbReference type="OrthoDB" id="5196541at2"/>
<dbReference type="InterPro" id="IPR017926">
    <property type="entry name" value="GATASE"/>
</dbReference>
<evidence type="ECO:0000259" key="1">
    <source>
        <dbReference type="Pfam" id="PF00117"/>
    </source>
</evidence>
<dbReference type="Pfam" id="PF00117">
    <property type="entry name" value="GATase"/>
    <property type="match status" value="1"/>
</dbReference>
<dbReference type="SUPFAM" id="SSF52317">
    <property type="entry name" value="Class I glutamine amidotransferase-like"/>
    <property type="match status" value="1"/>
</dbReference>
<dbReference type="CDD" id="cd01741">
    <property type="entry name" value="GATase1_1"/>
    <property type="match status" value="1"/>
</dbReference>
<organism evidence="2 3">
    <name type="scientific">Leucobacter komagatae</name>
    <dbReference type="NCBI Taxonomy" id="55969"/>
    <lineage>
        <taxon>Bacteria</taxon>
        <taxon>Bacillati</taxon>
        <taxon>Actinomycetota</taxon>
        <taxon>Actinomycetes</taxon>
        <taxon>Micrococcales</taxon>
        <taxon>Microbacteriaceae</taxon>
        <taxon>Leucobacter</taxon>
    </lineage>
</organism>
<dbReference type="PROSITE" id="PS51273">
    <property type="entry name" value="GATASE_TYPE_1"/>
    <property type="match status" value="1"/>
</dbReference>
<evidence type="ECO:0000313" key="3">
    <source>
        <dbReference type="Proteomes" id="UP000319094"/>
    </source>
</evidence>
<keyword evidence="3" id="KW-1185">Reference proteome</keyword>
<dbReference type="Gene3D" id="3.40.50.880">
    <property type="match status" value="1"/>
</dbReference>
<dbReference type="PANTHER" id="PTHR42695:SF5">
    <property type="entry name" value="GLUTAMINE AMIDOTRANSFERASE YLR126C-RELATED"/>
    <property type="match status" value="1"/>
</dbReference>
<dbReference type="GO" id="GO:0005829">
    <property type="term" value="C:cytosol"/>
    <property type="evidence" value="ECO:0007669"/>
    <property type="project" value="TreeGrafter"/>
</dbReference>
<dbReference type="NCBIfam" id="NF005458">
    <property type="entry name" value="PRK07053.1"/>
    <property type="match status" value="1"/>
</dbReference>
<dbReference type="AlphaFoldDB" id="A0A542Y5F7"/>
<sequence length="267" mass="28010">MQLLAGASAAEEAQPATSPIAYVIQHVAFEGPGTLHGVLTELGYEVRVRLAGLDPLHLSALADGALLAVLGGPIGVAETATYPFLHEEKRLIRKWLELDRPLLGICLGAQLIAEAMGATVETLRSPEIGYAPLTLTQAGARSVLAPLAHLSVLHWHGDHASLPPGARRLAQTPATPVQAFASGEHVLGLQFHIEADHAAIEEWLIGHAVELRSAGVDPGVIRVQASEYGPALSSAGRAVLRAWLRRLPSLPSGLAPLPAVGAVNRGR</sequence>
<evidence type="ECO:0000313" key="2">
    <source>
        <dbReference type="EMBL" id="TQL43319.1"/>
    </source>
</evidence>
<protein>
    <submittedName>
        <fullName evidence="2">GMP synthase (Glutamine-hydrolysing)</fullName>
    </submittedName>
</protein>
<proteinExistence type="predicted"/>
<accession>A0A542Y5F7</accession>
<feature type="domain" description="Glutamine amidotransferase" evidence="1">
    <location>
        <begin position="39"/>
        <end position="198"/>
    </location>
</feature>
<dbReference type="InterPro" id="IPR029062">
    <property type="entry name" value="Class_I_gatase-like"/>
</dbReference>
<name>A0A542Y5F7_9MICO</name>
<dbReference type="PANTHER" id="PTHR42695">
    <property type="entry name" value="GLUTAMINE AMIDOTRANSFERASE YLR126C-RELATED"/>
    <property type="match status" value="1"/>
</dbReference>
<gene>
    <name evidence="2" type="ORF">FB468_1339</name>
</gene>
<dbReference type="InterPro" id="IPR044992">
    <property type="entry name" value="ChyE-like"/>
</dbReference>
<reference evidence="2 3" key="1">
    <citation type="submission" date="2019-06" db="EMBL/GenBank/DDBJ databases">
        <title>Sequencing the genomes of 1000 actinobacteria strains.</title>
        <authorList>
            <person name="Klenk H.-P."/>
        </authorList>
    </citation>
    <scope>NUCLEOTIDE SEQUENCE [LARGE SCALE GENOMIC DNA]</scope>
    <source>
        <strain evidence="2 3">DSM 8803</strain>
    </source>
</reference>
<dbReference type="Proteomes" id="UP000319094">
    <property type="component" value="Unassembled WGS sequence"/>
</dbReference>
<comment type="caution">
    <text evidence="2">The sequence shown here is derived from an EMBL/GenBank/DDBJ whole genome shotgun (WGS) entry which is preliminary data.</text>
</comment>